<reference evidence="1 2" key="1">
    <citation type="journal article" date="2002" name="J. Bacteriol.">
        <title>Whole-genome comparison of Mycobacterium tuberculosis clinical and laboratory strains.</title>
        <authorList>
            <person name="Fleischmann R.D."/>
            <person name="Alland D."/>
            <person name="Eisen J.A."/>
            <person name="Carpenter L."/>
            <person name="White O."/>
            <person name="Peterson J."/>
            <person name="DeBoy R."/>
            <person name="Dodson R."/>
            <person name="Gwinn M."/>
            <person name="Haft D."/>
            <person name="Hickey E."/>
            <person name="Kolonay J.F."/>
            <person name="Nelson W.C."/>
            <person name="Umayam L.A."/>
            <person name="Ermolaeva M."/>
            <person name="Salzberg S.L."/>
            <person name="Delcher A."/>
            <person name="Utterback T."/>
            <person name="Weidman J."/>
            <person name="Khouri H."/>
            <person name="Gill J."/>
            <person name="Mikula A."/>
            <person name="Bishai W."/>
            <person name="Jacobs Jr W.R.Jr."/>
            <person name="Venter J.C."/>
            <person name="Fraser C.M."/>
        </authorList>
    </citation>
    <scope>NUCLEOTIDE SEQUENCE [LARGE SCALE GENOMIC DNA]</scope>
    <source>
        <strain evidence="2">CDC 1551 / Oshkosh</strain>
    </source>
</reference>
<dbReference type="HOGENOM" id="CLU_3027497_0_0_11"/>
<dbReference type="KEGG" id="mtc:MT1821.1"/>
<gene>
    <name evidence="1" type="ordered locus">MT1821.1</name>
</gene>
<evidence type="ECO:0000313" key="2">
    <source>
        <dbReference type="Proteomes" id="UP000001020"/>
    </source>
</evidence>
<name>Q8VJW9_MYCTO</name>
<sequence>MPLSGVVQLVERGLCGAPPKSDEDTPGGVENAARVRAARDCSGPSIRRHGLATSC</sequence>
<evidence type="ECO:0000313" key="1">
    <source>
        <dbReference type="EMBL" id="AAK46091.1"/>
    </source>
</evidence>
<dbReference type="AlphaFoldDB" id="Q8VJW9"/>
<accession>Q8VJW9</accession>
<proteinExistence type="predicted"/>
<protein>
    <submittedName>
        <fullName evidence="1">Uncharacterized protein</fullName>
    </submittedName>
</protein>
<organism evidence="1 2">
    <name type="scientific">Mycobacterium tuberculosis (strain CDC 1551 / Oshkosh)</name>
    <dbReference type="NCBI Taxonomy" id="83331"/>
    <lineage>
        <taxon>Bacteria</taxon>
        <taxon>Bacillati</taxon>
        <taxon>Actinomycetota</taxon>
        <taxon>Actinomycetes</taxon>
        <taxon>Mycobacteriales</taxon>
        <taxon>Mycobacteriaceae</taxon>
        <taxon>Mycobacterium</taxon>
        <taxon>Mycobacterium tuberculosis complex</taxon>
    </lineage>
</organism>
<keyword evidence="2" id="KW-1185">Reference proteome</keyword>
<dbReference type="Proteomes" id="UP000001020">
    <property type="component" value="Chromosome"/>
</dbReference>
<dbReference type="EMBL" id="AE000516">
    <property type="protein sequence ID" value="AAK46091.1"/>
    <property type="molecule type" value="Genomic_DNA"/>
</dbReference>